<protein>
    <submittedName>
        <fullName evidence="1">Uncharacterized protein</fullName>
    </submittedName>
</protein>
<dbReference type="AlphaFoldDB" id="A0A024H469"/>
<name>A0A024H469_9MICC</name>
<sequence>MIRKTMVFTEVGTGFEPVYTALQAAASPLGQPTVLAPIPKNLCRDSVLRADDEIRTRDIHLGKVVLYQLSYVRILEG</sequence>
<proteinExistence type="predicted"/>
<comment type="caution">
    <text evidence="1">The sequence shown here is derived from an EMBL/GenBank/DDBJ whole genome shotgun (WGS) entry which is preliminary data.</text>
</comment>
<evidence type="ECO:0000313" key="1">
    <source>
        <dbReference type="EMBL" id="CCQ46559.1"/>
    </source>
</evidence>
<gene>
    <name evidence="1" type="ORF">ARTSIC4J27_2524</name>
</gene>
<evidence type="ECO:0000313" key="2">
    <source>
        <dbReference type="Proteomes" id="UP000035722"/>
    </source>
</evidence>
<reference evidence="2" key="1">
    <citation type="journal article" date="2014" name="Genome Announc.">
        <title>Genome Sequence of Arthrobacter siccitolerans 4J27, a Xeroprotectant-Producing Desiccation-Tolerant Microorganism.</title>
        <authorList>
            <person name="Manzanera M."/>
            <person name="Santa-Cruz-Calvo L."/>
            <person name="Vilchez J.I."/>
            <person name="Garcia-Fontana C."/>
            <person name="Silva-Castro G.A."/>
            <person name="Calvo C."/>
            <person name="Gonzalez-Lopez J."/>
        </authorList>
    </citation>
    <scope>NUCLEOTIDE SEQUENCE [LARGE SCALE GENOMIC DNA]</scope>
    <source>
        <strain evidence="2">4J27</strain>
    </source>
</reference>
<keyword evidence="2" id="KW-1185">Reference proteome</keyword>
<dbReference type="EMBL" id="CAQI01000044">
    <property type="protein sequence ID" value="CCQ46559.1"/>
    <property type="molecule type" value="Genomic_DNA"/>
</dbReference>
<dbReference type="Proteomes" id="UP000035722">
    <property type="component" value="Unassembled WGS sequence"/>
</dbReference>
<accession>A0A024H469</accession>
<organism evidence="1 2">
    <name type="scientific">Pseudarthrobacter siccitolerans</name>
    <dbReference type="NCBI Taxonomy" id="861266"/>
    <lineage>
        <taxon>Bacteria</taxon>
        <taxon>Bacillati</taxon>
        <taxon>Actinomycetota</taxon>
        <taxon>Actinomycetes</taxon>
        <taxon>Micrococcales</taxon>
        <taxon>Micrococcaceae</taxon>
        <taxon>Pseudarthrobacter</taxon>
    </lineage>
</organism>
<dbReference type="AntiFam" id="ANF00012">
    <property type="entry name" value="tRNA translation"/>
</dbReference>